<dbReference type="InterPro" id="IPR023393">
    <property type="entry name" value="START-like_dom_sf"/>
</dbReference>
<evidence type="ECO:0008006" key="3">
    <source>
        <dbReference type="Google" id="ProtNLM"/>
    </source>
</evidence>
<dbReference type="EMBL" id="HBKO01039128">
    <property type="protein sequence ID" value="CAE2273986.1"/>
    <property type="molecule type" value="Transcribed_RNA"/>
</dbReference>
<protein>
    <recommendedName>
        <fullName evidence="3">Coenzyme Q-binding protein COQ10 START domain-containing protein</fullName>
    </recommendedName>
</protein>
<gene>
    <name evidence="2" type="ORF">CPOL0286_LOCUS17875</name>
</gene>
<feature type="chain" id="PRO_5030901964" description="Coenzyme Q-binding protein COQ10 START domain-containing protein" evidence="1">
    <location>
        <begin position="20"/>
        <end position="270"/>
    </location>
</feature>
<reference evidence="2" key="1">
    <citation type="submission" date="2021-01" db="EMBL/GenBank/DDBJ databases">
        <authorList>
            <person name="Corre E."/>
            <person name="Pelletier E."/>
            <person name="Niang G."/>
            <person name="Scheremetjew M."/>
            <person name="Finn R."/>
            <person name="Kale V."/>
            <person name="Holt S."/>
            <person name="Cochrane G."/>
            <person name="Meng A."/>
            <person name="Brown T."/>
            <person name="Cohen L."/>
        </authorList>
    </citation>
    <scope>NUCLEOTIDE SEQUENCE</scope>
    <source>
        <strain evidence="2">UIO037</strain>
    </source>
</reference>
<organism evidence="2">
    <name type="scientific">Prymnesium polylepis</name>
    <dbReference type="NCBI Taxonomy" id="72548"/>
    <lineage>
        <taxon>Eukaryota</taxon>
        <taxon>Haptista</taxon>
        <taxon>Haptophyta</taxon>
        <taxon>Prymnesiophyceae</taxon>
        <taxon>Prymnesiales</taxon>
        <taxon>Prymnesiaceae</taxon>
        <taxon>Prymnesium</taxon>
    </lineage>
</organism>
<evidence type="ECO:0000313" key="2">
    <source>
        <dbReference type="EMBL" id="CAE2273986.1"/>
    </source>
</evidence>
<name>A0A7S4JU22_9EUKA</name>
<feature type="signal peptide" evidence="1">
    <location>
        <begin position="1"/>
        <end position="19"/>
    </location>
</feature>
<dbReference type="InterPro" id="IPR019587">
    <property type="entry name" value="Polyketide_cyclase/dehydratase"/>
</dbReference>
<sequence length="270" mass="29852">MPRLACLLCAVGGVLLSSAGDPSRPHSHQGLLVAYNRGGYTKAGILMDSSVEERLRLGPVVTVSNLPDGVIRSTSIQDVEAPPDIVWGLLTDFNNYPNFIDGIKSCTVYKKQWNLSGAQVVCADYKLRVGTFTLQYFLEHVHEPLKNSMTWTLDYSRYSDVHDSVGYWQVLPHNGGSRVFYATDSVLPTWIPGPIRAAFASIAMKKATAKLPSACKDALTAKEQERGIRFVSFRKPQVRVPAPMQRFLSRAKAPLTQDVVEVSRTKRAAK</sequence>
<dbReference type="CDD" id="cd07812">
    <property type="entry name" value="SRPBCC"/>
    <property type="match status" value="1"/>
</dbReference>
<evidence type="ECO:0000256" key="1">
    <source>
        <dbReference type="SAM" id="SignalP"/>
    </source>
</evidence>
<dbReference type="AlphaFoldDB" id="A0A7S4JU22"/>
<dbReference type="Pfam" id="PF10604">
    <property type="entry name" value="Polyketide_cyc2"/>
    <property type="match status" value="1"/>
</dbReference>
<proteinExistence type="predicted"/>
<dbReference type="SUPFAM" id="SSF55961">
    <property type="entry name" value="Bet v1-like"/>
    <property type="match status" value="1"/>
</dbReference>
<dbReference type="Gene3D" id="3.30.530.20">
    <property type="match status" value="1"/>
</dbReference>
<keyword evidence="1" id="KW-0732">Signal</keyword>
<accession>A0A7S4JU22</accession>